<reference evidence="1 2" key="1">
    <citation type="submission" date="2023-11" db="EMBL/GenBank/DDBJ databases">
        <authorList>
            <person name="Cook R."/>
            <person name="Crisci M."/>
            <person name="Pye H."/>
            <person name="Adriaenssens E."/>
            <person name="Santini J."/>
        </authorList>
    </citation>
    <scope>NUCLEOTIDE SEQUENCE [LARGE SCALE GENOMIC DNA]</scope>
    <source>
        <strain evidence="1">Lak_Megaphage_RVC_AP3_GC26</strain>
    </source>
</reference>
<keyword evidence="2" id="KW-1185">Reference proteome</keyword>
<sequence>MEVTDKIIIDKLTVFRHDSIQLNTCRIKESWLKDHGLYDYMMNRYNNLQKNRSIIQKIVYRIKNHIDKSYNLIYKKRD</sequence>
<accession>A0ABZ0Z079</accession>
<name>A0ABZ0Z079_9CAUD</name>
<organism evidence="1 2">
    <name type="scientific">phage Lak_Megaphage_RVC_AP3_GC26</name>
    <dbReference type="NCBI Taxonomy" id="3109225"/>
    <lineage>
        <taxon>Viruses</taxon>
        <taxon>Duplodnaviria</taxon>
        <taxon>Heunggongvirae</taxon>
        <taxon>Uroviricota</taxon>
        <taxon>Caudoviricetes</taxon>
        <taxon>Caudoviricetes code 15 clade</taxon>
    </lineage>
</organism>
<evidence type="ECO:0000313" key="1">
    <source>
        <dbReference type="EMBL" id="WQJ51482.1"/>
    </source>
</evidence>
<proteinExistence type="predicted"/>
<protein>
    <submittedName>
        <fullName evidence="1">Uncharacterized protein</fullName>
    </submittedName>
</protein>
<dbReference type="EMBL" id="OR769219">
    <property type="protein sequence ID" value="WQJ51482.1"/>
    <property type="molecule type" value="Genomic_DNA"/>
</dbReference>
<evidence type="ECO:0000313" key="2">
    <source>
        <dbReference type="Proteomes" id="UP001348805"/>
    </source>
</evidence>
<dbReference type="Proteomes" id="UP001348805">
    <property type="component" value="Segment"/>
</dbReference>